<sequence length="82" mass="9488">MNTSLYLPDELAKKLDNYVKNLQPGISKNKVIALAIEEFLNQKEIENQWSKEVMDWQGVEGFELDRSEGLLDINEEELDVFA</sequence>
<dbReference type="OrthoDB" id="428593at2"/>
<evidence type="ECO:0000313" key="2">
    <source>
        <dbReference type="Proteomes" id="UP000003781"/>
    </source>
</evidence>
<dbReference type="AlphaFoldDB" id="A3IYS4"/>
<dbReference type="EMBL" id="AAXW01000087">
    <property type="protein sequence ID" value="EAZ88365.1"/>
    <property type="molecule type" value="Genomic_DNA"/>
</dbReference>
<gene>
    <name evidence="1" type="ORF">CY0110_04333</name>
</gene>
<accession>A3IYS4</accession>
<reference evidence="1 2" key="1">
    <citation type="submission" date="2007-03" db="EMBL/GenBank/DDBJ databases">
        <authorList>
            <person name="Stal L."/>
            <person name="Ferriera S."/>
            <person name="Johnson J."/>
            <person name="Kravitz S."/>
            <person name="Beeson K."/>
            <person name="Sutton G."/>
            <person name="Rogers Y.-H."/>
            <person name="Friedman R."/>
            <person name="Frazier M."/>
            <person name="Venter J.C."/>
        </authorList>
    </citation>
    <scope>NUCLEOTIDE SEQUENCE [LARGE SCALE GENOMIC DNA]</scope>
    <source>
        <strain evidence="1 2">CCY0110</strain>
    </source>
</reference>
<proteinExistence type="predicted"/>
<comment type="caution">
    <text evidence="1">The sequence shown here is derived from an EMBL/GenBank/DDBJ whole genome shotgun (WGS) entry which is preliminary data.</text>
</comment>
<protein>
    <recommendedName>
        <fullName evidence="3">CopG family transcriptional regulator</fullName>
    </recommendedName>
</protein>
<organism evidence="1 2">
    <name type="scientific">Crocosphaera chwakensis CCY0110</name>
    <dbReference type="NCBI Taxonomy" id="391612"/>
    <lineage>
        <taxon>Bacteria</taxon>
        <taxon>Bacillati</taxon>
        <taxon>Cyanobacteriota</taxon>
        <taxon>Cyanophyceae</taxon>
        <taxon>Oscillatoriophycideae</taxon>
        <taxon>Chroococcales</taxon>
        <taxon>Aphanothecaceae</taxon>
        <taxon>Crocosphaera</taxon>
        <taxon>Crocosphaera chwakensis</taxon>
    </lineage>
</organism>
<evidence type="ECO:0000313" key="1">
    <source>
        <dbReference type="EMBL" id="EAZ88365.1"/>
    </source>
</evidence>
<evidence type="ECO:0008006" key="3">
    <source>
        <dbReference type="Google" id="ProtNLM"/>
    </source>
</evidence>
<dbReference type="Proteomes" id="UP000003781">
    <property type="component" value="Unassembled WGS sequence"/>
</dbReference>
<keyword evidence="2" id="KW-1185">Reference proteome</keyword>
<dbReference type="RefSeq" id="WP_008278540.1">
    <property type="nucleotide sequence ID" value="NZ_AAXW01000087.1"/>
</dbReference>
<name>A3IYS4_9CHRO</name>